<dbReference type="GO" id="GO:0016740">
    <property type="term" value="F:transferase activity"/>
    <property type="evidence" value="ECO:0007669"/>
    <property type="project" value="UniProtKB-KW"/>
</dbReference>
<dbReference type="InterPro" id="IPR002575">
    <property type="entry name" value="Aminoglycoside_PTrfase"/>
</dbReference>
<comment type="caution">
    <text evidence="2">The sequence shown here is derived from an EMBL/GenBank/DDBJ whole genome shotgun (WGS) entry which is preliminary data.</text>
</comment>
<dbReference type="InterPro" id="IPR041726">
    <property type="entry name" value="ACAD10_11_N"/>
</dbReference>
<dbReference type="Proteomes" id="UP000297736">
    <property type="component" value="Unassembled WGS sequence"/>
</dbReference>
<dbReference type="CDD" id="cd05154">
    <property type="entry name" value="ACAD10_11_N-like"/>
    <property type="match status" value="1"/>
</dbReference>
<dbReference type="Gene3D" id="3.90.1200.10">
    <property type="match status" value="1"/>
</dbReference>
<reference evidence="2 3" key="1">
    <citation type="submission" date="2018-10" db="EMBL/GenBank/DDBJ databases">
        <title>Brevibacterium genomes from Austrain hard cheese rinds.</title>
        <authorList>
            <person name="Anast J.M."/>
            <person name="Dzieciol M."/>
            <person name="Schultz D.L."/>
            <person name="Mann E."/>
            <person name="Wagner M."/>
            <person name="Schmitz-Esser S."/>
        </authorList>
    </citation>
    <scope>NUCLEOTIDE SEQUENCE [LARGE SCALE GENOMIC DNA]</scope>
    <source>
        <strain evidence="2 3">L261</strain>
    </source>
</reference>
<protein>
    <submittedName>
        <fullName evidence="2">Phosphotransferase family protein</fullName>
    </submittedName>
</protein>
<dbReference type="Pfam" id="PF01636">
    <property type="entry name" value="APH"/>
    <property type="match status" value="1"/>
</dbReference>
<feature type="domain" description="Aminoglycoside phosphotransferase" evidence="1">
    <location>
        <begin position="35"/>
        <end position="275"/>
    </location>
</feature>
<sequence>MTTEEKPAWDWAETTREALGKFLADHSITQGPVTTKAIGDGHSNLTYLVSDGRTEVVVRRPPPPPIPKGANDVLREATILTGLGAADFAVPDVLATAEAGELLDVPLYVMTFAPGAIVTGQTPSVLATAERRKSVGHSLVDTLARLHAVDIAEAGLGDLGRPEGFNLRHIKSMRRLLDHAGGGDDSAFDELHDWLIDNAPAESGAAIVHLDYRIGNLVIDEATASVQAVLDWELATLGDPLLDLGNFLVSVPVRGRALNPTAELSRALLEDGYPTREELAERYAEHTGADISRLPWYEAMSLWKLAVLYEYSRDKAVGGSGDPYYLRPGLVDSFLAEAEEIAGALK</sequence>
<evidence type="ECO:0000313" key="3">
    <source>
        <dbReference type="Proteomes" id="UP000297736"/>
    </source>
</evidence>
<dbReference type="EMBL" id="RHFF01000020">
    <property type="protein sequence ID" value="TGD37039.1"/>
    <property type="molecule type" value="Genomic_DNA"/>
</dbReference>
<dbReference type="InterPro" id="IPR051678">
    <property type="entry name" value="AGP_Transferase"/>
</dbReference>
<dbReference type="AlphaFoldDB" id="A0A4Z0KI79"/>
<organism evidence="2 3">
    <name type="scientific">Brevibacterium aurantiacum</name>
    <dbReference type="NCBI Taxonomy" id="273384"/>
    <lineage>
        <taxon>Bacteria</taxon>
        <taxon>Bacillati</taxon>
        <taxon>Actinomycetota</taxon>
        <taxon>Actinomycetes</taxon>
        <taxon>Micrococcales</taxon>
        <taxon>Brevibacteriaceae</taxon>
        <taxon>Brevibacterium</taxon>
    </lineage>
</organism>
<dbReference type="InterPro" id="IPR011009">
    <property type="entry name" value="Kinase-like_dom_sf"/>
</dbReference>
<gene>
    <name evidence="2" type="ORF">EB834_17175</name>
</gene>
<dbReference type="PANTHER" id="PTHR21310:SF40">
    <property type="entry name" value="AMINOGLYCOSIDE PHOSPHOTRANSFERASE DOMAIN-CONTAINING PROTEIN-RELATED"/>
    <property type="match status" value="1"/>
</dbReference>
<name>A0A4Z0KI79_BREAU</name>
<dbReference type="RefSeq" id="WP_135448228.1">
    <property type="nucleotide sequence ID" value="NZ_RHFF01000020.1"/>
</dbReference>
<evidence type="ECO:0000313" key="2">
    <source>
        <dbReference type="EMBL" id="TGD37039.1"/>
    </source>
</evidence>
<dbReference type="SUPFAM" id="SSF56112">
    <property type="entry name" value="Protein kinase-like (PK-like)"/>
    <property type="match status" value="1"/>
</dbReference>
<keyword evidence="2" id="KW-0808">Transferase</keyword>
<proteinExistence type="predicted"/>
<dbReference type="PANTHER" id="PTHR21310">
    <property type="entry name" value="AMINOGLYCOSIDE PHOSPHOTRANSFERASE-RELATED-RELATED"/>
    <property type="match status" value="1"/>
</dbReference>
<dbReference type="Gene3D" id="3.30.200.20">
    <property type="entry name" value="Phosphorylase Kinase, domain 1"/>
    <property type="match status" value="1"/>
</dbReference>
<accession>A0A4Z0KI79</accession>
<evidence type="ECO:0000259" key="1">
    <source>
        <dbReference type="Pfam" id="PF01636"/>
    </source>
</evidence>